<evidence type="ECO:0000313" key="11">
    <source>
        <dbReference type="WBParaSite" id="SBAD_0001232401-mRNA-1"/>
    </source>
</evidence>
<comment type="subunit">
    <text evidence="6">Interacts with CNNM4/ACDP4. Interacts with RANBP2.</text>
</comment>
<evidence type="ECO:0000256" key="6">
    <source>
        <dbReference type="ARBA" id="ARBA00063165"/>
    </source>
</evidence>
<keyword evidence="4 8" id="KW-1133">Transmembrane helix</keyword>
<evidence type="ECO:0000313" key="9">
    <source>
        <dbReference type="EMBL" id="VDP44099.1"/>
    </source>
</evidence>
<dbReference type="OrthoDB" id="1704689at2759"/>
<accession>A0A183J7S9</accession>
<dbReference type="AlphaFoldDB" id="A0A183J7S9"/>
<dbReference type="WBParaSite" id="SBAD_0001232401-mRNA-1">
    <property type="protein sequence ID" value="SBAD_0001232401-mRNA-1"/>
    <property type="gene ID" value="SBAD_0001232401"/>
</dbReference>
<organism evidence="11">
    <name type="scientific">Soboliphyme baturini</name>
    <dbReference type="NCBI Taxonomy" id="241478"/>
    <lineage>
        <taxon>Eukaryota</taxon>
        <taxon>Metazoa</taxon>
        <taxon>Ecdysozoa</taxon>
        <taxon>Nematoda</taxon>
        <taxon>Enoplea</taxon>
        <taxon>Dorylaimia</taxon>
        <taxon>Dioctophymatida</taxon>
        <taxon>Dioctophymatoidea</taxon>
        <taxon>Soboliphymatidae</taxon>
        <taxon>Soboliphyme</taxon>
    </lineage>
</organism>
<feature type="transmembrane region" description="Helical" evidence="8">
    <location>
        <begin position="62"/>
        <end position="84"/>
    </location>
</feature>
<dbReference type="GO" id="GO:0005507">
    <property type="term" value="F:copper ion binding"/>
    <property type="evidence" value="ECO:0007669"/>
    <property type="project" value="InterPro"/>
</dbReference>
<evidence type="ECO:0000313" key="10">
    <source>
        <dbReference type="Proteomes" id="UP000270296"/>
    </source>
</evidence>
<evidence type="ECO:0000256" key="7">
    <source>
        <dbReference type="ARBA" id="ARBA00068998"/>
    </source>
</evidence>
<dbReference type="HAMAP" id="MF_00155">
    <property type="entry name" value="CtaG"/>
    <property type="match status" value="1"/>
</dbReference>
<dbReference type="InterPro" id="IPR007533">
    <property type="entry name" value="Cyt_c_oxidase_assmbl_CtaG"/>
</dbReference>
<keyword evidence="3 8" id="KW-0812">Transmembrane</keyword>
<comment type="subcellular location">
    <subcellularLocation>
        <location evidence="2">Mitochondrion inner membrane</location>
        <topology evidence="2">Single-pass membrane protein</topology>
        <orientation evidence="2">Intermembrane side</orientation>
    </subcellularLocation>
</comment>
<dbReference type="EMBL" id="UZAM01016631">
    <property type="protein sequence ID" value="VDP44099.1"/>
    <property type="molecule type" value="Genomic_DNA"/>
</dbReference>
<reference evidence="11" key="1">
    <citation type="submission" date="2016-06" db="UniProtKB">
        <authorList>
            <consortium name="WormBaseParasite"/>
        </authorList>
    </citation>
    <scope>IDENTIFICATION</scope>
</reference>
<dbReference type="SUPFAM" id="SSF110111">
    <property type="entry name" value="Ctag/Cox11"/>
    <property type="match status" value="1"/>
</dbReference>
<dbReference type="Gene3D" id="2.60.370.10">
    <property type="entry name" value="Ctag/Cox11"/>
    <property type="match status" value="1"/>
</dbReference>
<reference evidence="9 10" key="2">
    <citation type="submission" date="2018-11" db="EMBL/GenBank/DDBJ databases">
        <authorList>
            <consortium name="Pathogen Informatics"/>
        </authorList>
    </citation>
    <scope>NUCLEOTIDE SEQUENCE [LARGE SCALE GENOMIC DNA]</scope>
</reference>
<evidence type="ECO:0000256" key="8">
    <source>
        <dbReference type="SAM" id="Phobius"/>
    </source>
</evidence>
<evidence type="ECO:0000256" key="4">
    <source>
        <dbReference type="ARBA" id="ARBA00022989"/>
    </source>
</evidence>
<keyword evidence="5 8" id="KW-0472">Membrane</keyword>
<proteinExistence type="inferred from homology"/>
<keyword evidence="10" id="KW-1185">Reference proteome</keyword>
<dbReference type="InterPro" id="IPR023471">
    <property type="entry name" value="CtaG/Cox11_dom_sf"/>
</dbReference>
<dbReference type="GO" id="GO:0005743">
    <property type="term" value="C:mitochondrial inner membrane"/>
    <property type="evidence" value="ECO:0007669"/>
    <property type="project" value="UniProtKB-SubCell"/>
</dbReference>
<dbReference type="PANTHER" id="PTHR21320">
    <property type="entry name" value="CYTOCHROME C OXIDASE ASSEMBLY PROTEIN COX11-RELATED"/>
    <property type="match status" value="1"/>
</dbReference>
<dbReference type="Proteomes" id="UP000270296">
    <property type="component" value="Unassembled WGS sequence"/>
</dbReference>
<dbReference type="FunFam" id="2.60.370.10:FF:000001">
    <property type="entry name" value="COX11 cytochrome c oxidase assembly homolog"/>
    <property type="match status" value="1"/>
</dbReference>
<name>A0A183J7S9_9BILA</name>
<comment type="function">
    <text evidence="1">Exerts its effect at some terminal stage of cytochrome c oxidase synthesis, probably by being involved in the insertion of the copper B into subunit I.</text>
</comment>
<evidence type="ECO:0000256" key="1">
    <source>
        <dbReference type="ARBA" id="ARBA00004007"/>
    </source>
</evidence>
<gene>
    <name evidence="9" type="ORF">SBAD_LOCUS11927</name>
</gene>
<evidence type="ECO:0000256" key="5">
    <source>
        <dbReference type="ARBA" id="ARBA00023136"/>
    </source>
</evidence>
<dbReference type="NCBIfam" id="NF003465">
    <property type="entry name" value="PRK05089.1"/>
    <property type="match status" value="1"/>
</dbReference>
<dbReference type="Pfam" id="PF04442">
    <property type="entry name" value="CtaG_Cox11"/>
    <property type="match status" value="1"/>
</dbReference>
<protein>
    <recommendedName>
        <fullName evidence="7">Cytochrome c oxidase assembly protein COX11, mitochondrial</fullName>
    </recommendedName>
</protein>
<evidence type="ECO:0000256" key="2">
    <source>
        <dbReference type="ARBA" id="ARBA00004243"/>
    </source>
</evidence>
<sequence>MLIRRLFLCSQCLAQKFLHFRYFGTSFSRGHVVRPLLHYRRQLCSSSGSSQADQVSAKRRSIAMYAIGGSALFVSITFAAVPAYKVFCQKTGLGGDSRTILRQSEDIQHLTVVKDRLIKVQFAADVNSRMAWNFKPLQDEIFVHPGETALAFYSALNPTDVPIVGIATYNIVPFDAALYFCFCFEEQILNPKEEVDLPVFFYIDPEYAEDPKLEDVDNIVLNYTFFESQEGLNLSLPDFESNRDR</sequence>
<dbReference type="PANTHER" id="PTHR21320:SF3">
    <property type="entry name" value="CYTOCHROME C OXIDASE ASSEMBLY PROTEIN COX11, MITOCHONDRIAL-RELATED"/>
    <property type="match status" value="1"/>
</dbReference>
<evidence type="ECO:0000256" key="3">
    <source>
        <dbReference type="ARBA" id="ARBA00022692"/>
    </source>
</evidence>